<dbReference type="GO" id="GO:0006869">
    <property type="term" value="P:lipid transport"/>
    <property type="evidence" value="ECO:0007669"/>
    <property type="project" value="UniProtKB-KW"/>
</dbReference>
<evidence type="ECO:0000256" key="5">
    <source>
        <dbReference type="ARBA" id="ARBA00023055"/>
    </source>
</evidence>
<evidence type="ECO:0000256" key="8">
    <source>
        <dbReference type="ARBA" id="ARBA00041117"/>
    </source>
</evidence>
<evidence type="ECO:0000256" key="7">
    <source>
        <dbReference type="ARBA" id="ARBA00037472"/>
    </source>
</evidence>
<evidence type="ECO:0000256" key="4">
    <source>
        <dbReference type="ARBA" id="ARBA00022989"/>
    </source>
</evidence>
<dbReference type="AlphaFoldDB" id="A0A871R635"/>
<dbReference type="RefSeq" id="XP_041136727.1">
    <property type="nucleotide sequence ID" value="XM_041283375.1"/>
</dbReference>
<comment type="similarity">
    <text evidence="2">Belongs to the lipid-translocating exporter (LTE) (TC 9.A.26.1) family.</text>
</comment>
<dbReference type="InterPro" id="IPR007568">
    <property type="entry name" value="RTA1"/>
</dbReference>
<evidence type="ECO:0000256" key="1">
    <source>
        <dbReference type="ARBA" id="ARBA00004651"/>
    </source>
</evidence>
<feature type="transmembrane region" description="Helical" evidence="9">
    <location>
        <begin position="172"/>
        <end position="194"/>
    </location>
</feature>
<evidence type="ECO:0000256" key="6">
    <source>
        <dbReference type="ARBA" id="ARBA00023136"/>
    </source>
</evidence>
<evidence type="ECO:0000313" key="10">
    <source>
        <dbReference type="EMBL" id="QOU20234.1"/>
    </source>
</evidence>
<keyword evidence="4 9" id="KW-1133">Transmembrane helix</keyword>
<feature type="transmembrane region" description="Helical" evidence="9">
    <location>
        <begin position="12"/>
        <end position="33"/>
    </location>
</feature>
<feature type="transmembrane region" description="Helical" evidence="9">
    <location>
        <begin position="257"/>
        <end position="279"/>
    </location>
</feature>
<dbReference type="KEGG" id="bbrx:BRETT_004887"/>
<dbReference type="GO" id="GO:0005886">
    <property type="term" value="C:plasma membrane"/>
    <property type="evidence" value="ECO:0007669"/>
    <property type="project" value="UniProtKB-SubCell"/>
</dbReference>
<keyword evidence="6 9" id="KW-0472">Membrane</keyword>
<accession>A0A871R635</accession>
<dbReference type="PANTHER" id="PTHR31465">
    <property type="entry name" value="PROTEIN RTA1-RELATED"/>
    <property type="match status" value="1"/>
</dbReference>
<evidence type="ECO:0000313" key="11">
    <source>
        <dbReference type="Proteomes" id="UP000663131"/>
    </source>
</evidence>
<name>A0A871R635_DEKBR</name>
<reference evidence="10" key="1">
    <citation type="submission" date="2020-10" db="EMBL/GenBank/DDBJ databases">
        <authorList>
            <person name="Palmer J.M."/>
        </authorList>
    </citation>
    <scope>NUCLEOTIDE SEQUENCE</scope>
    <source>
        <strain evidence="10">UCD 2041</strain>
    </source>
</reference>
<feature type="transmembrane region" description="Helical" evidence="9">
    <location>
        <begin position="139"/>
        <end position="157"/>
    </location>
</feature>
<dbReference type="Proteomes" id="UP000663131">
    <property type="component" value="Chromosome 7"/>
</dbReference>
<feature type="transmembrane region" description="Helical" evidence="9">
    <location>
        <begin position="112"/>
        <end position="132"/>
    </location>
</feature>
<proteinExistence type="inferred from homology"/>
<evidence type="ECO:0000256" key="9">
    <source>
        <dbReference type="SAM" id="Phobius"/>
    </source>
</evidence>
<feature type="transmembrane region" description="Helical" evidence="9">
    <location>
        <begin position="342"/>
        <end position="360"/>
    </location>
</feature>
<keyword evidence="3 9" id="KW-0812">Transmembrane</keyword>
<gene>
    <name evidence="10" type="ORF">BRETT_004887</name>
</gene>
<keyword evidence="5" id="KW-0445">Lipid transport</keyword>
<protein>
    <recommendedName>
        <fullName evidence="8">Sphingoid long-chain base transporter RSB1</fullName>
    </recommendedName>
</protein>
<dbReference type="GO" id="GO:0000324">
    <property type="term" value="C:fungal-type vacuole"/>
    <property type="evidence" value="ECO:0007669"/>
    <property type="project" value="TreeGrafter"/>
</dbReference>
<dbReference type="Pfam" id="PF04479">
    <property type="entry name" value="RTA1"/>
    <property type="match status" value="1"/>
</dbReference>
<organism evidence="10 11">
    <name type="scientific">Dekkera bruxellensis</name>
    <name type="common">Brettanomyces custersii</name>
    <dbReference type="NCBI Taxonomy" id="5007"/>
    <lineage>
        <taxon>Eukaryota</taxon>
        <taxon>Fungi</taxon>
        <taxon>Dikarya</taxon>
        <taxon>Ascomycota</taxon>
        <taxon>Saccharomycotina</taxon>
        <taxon>Pichiomycetes</taxon>
        <taxon>Pichiales</taxon>
        <taxon>Pichiaceae</taxon>
        <taxon>Brettanomyces</taxon>
    </lineage>
</organism>
<dbReference type="EMBL" id="CP063135">
    <property type="protein sequence ID" value="QOU20234.1"/>
    <property type="molecule type" value="Genomic_DNA"/>
</dbReference>
<feature type="transmembrane region" description="Helical" evidence="9">
    <location>
        <begin position="300"/>
        <end position="322"/>
    </location>
</feature>
<dbReference type="OrthoDB" id="3358017at2759"/>
<evidence type="ECO:0000256" key="2">
    <source>
        <dbReference type="ARBA" id="ARBA00009969"/>
    </source>
</evidence>
<comment type="subcellular location">
    <subcellularLocation>
        <location evidence="1">Cell membrane</location>
        <topology evidence="1">Multi-pass membrane protein</topology>
    </subcellularLocation>
</comment>
<keyword evidence="5" id="KW-0813">Transport</keyword>
<evidence type="ECO:0000256" key="3">
    <source>
        <dbReference type="ARBA" id="ARBA00022692"/>
    </source>
</evidence>
<reference evidence="10" key="2">
    <citation type="journal article" name="BMC Genomics">
        <title>New genome assemblies reveal patterns of domestication and adaptation across Brettanomyces (Dekkera) species.</title>
        <authorList>
            <person name="Roach M.J."/>
            <person name="Borneman A.R."/>
        </authorList>
    </citation>
    <scope>NUCLEOTIDE SEQUENCE</scope>
    <source>
        <strain evidence="10">UCD 2041</strain>
    </source>
</reference>
<comment type="function">
    <text evidence="7">Catalyzes the ATP-dependent translocation of sphingoid long-chain bases (LCBs) from the cytoplasmic site toward the extracytoplasmic side of the membrane (flip-flop). Involved in the establishment of the functional lipid asymmetry of the plasma membrane. Regulates intracellular levels of LCBs, sphingolipid precursors that are growth inhibitory at increased levels.</text>
</comment>
<dbReference type="GeneID" id="64576810"/>
<feature type="transmembrane region" description="Helical" evidence="9">
    <location>
        <begin position="215"/>
        <end position="237"/>
    </location>
</feature>
<sequence length="411" mass="46389">MSSTLPSVSVETAVTIPIATITSVYASASSYYYSSLLPVMKTETNLDANVSYSNIGDELQATMSYYSLLEVQATATDPQVIVSVAAEAATASEVMNEIYKSNTMYEGNRPSLGGNLALAIVFGFMLVLQAVFGIMTKQWWFFVTYMCGIFLEVLGYSSRVWSHYNLNNFDAYVMQFVCITLAPCFLMAGIYFILAQLTVVMGQAFSILRPMQYSLIFIICDLISIVLQAAGGAMAAIELSDHKSTRVGSNVMVIGLAYQVFTMALFLILWFIFCYRCYISKKRYGSRIFSKEFEHVRQRKMFVPLFYSVTVSVILIFIRSIYRLIEMVEGFSSDMANNETMFMFFEALMVSLATLLMTIFHPGFSYGRKAYIPVEMNIRKSLTLKSEHFRNVARDKKLEVDCETFNDDSSE</sequence>
<dbReference type="PANTHER" id="PTHR31465:SF9">
    <property type="entry name" value="SPHINGOID LONG-CHAIN BASE TRANSPORTER RSB1"/>
    <property type="match status" value="1"/>
</dbReference>